<name>A0AAW1S6G1_9CHLO</name>
<keyword evidence="7 9" id="KW-1133">Transmembrane helix</keyword>
<dbReference type="EMBL" id="JALJOS010000003">
    <property type="protein sequence ID" value="KAK9841660.1"/>
    <property type="molecule type" value="Genomic_DNA"/>
</dbReference>
<comment type="similarity">
    <text evidence="2">Belongs to the nucleotide-sugar transporter family. UDP-galactose:UMP antiporter (TC 2.A.7.11) subfamily.</text>
</comment>
<evidence type="ECO:0000256" key="6">
    <source>
        <dbReference type="ARBA" id="ARBA00022824"/>
    </source>
</evidence>
<dbReference type="InterPro" id="IPR037185">
    <property type="entry name" value="EmrE-like"/>
</dbReference>
<feature type="transmembrane region" description="Helical" evidence="9">
    <location>
        <begin position="47"/>
        <end position="66"/>
    </location>
</feature>
<comment type="caution">
    <text evidence="10">The sequence shown here is derived from an EMBL/GenBank/DDBJ whole genome shotgun (WGS) entry which is preliminary data.</text>
</comment>
<keyword evidence="8 9" id="KW-0472">Membrane</keyword>
<comment type="subcellular location">
    <subcellularLocation>
        <location evidence="1">Endoplasmic reticulum membrane</location>
        <topology evidence="1">Multi-pass membrane protein</topology>
    </subcellularLocation>
</comment>
<reference evidence="10 11" key="1">
    <citation type="journal article" date="2024" name="Nat. Commun.">
        <title>Phylogenomics reveals the evolutionary origins of lichenization in chlorophyte algae.</title>
        <authorList>
            <person name="Puginier C."/>
            <person name="Libourel C."/>
            <person name="Otte J."/>
            <person name="Skaloud P."/>
            <person name="Haon M."/>
            <person name="Grisel S."/>
            <person name="Petersen M."/>
            <person name="Berrin J.G."/>
            <person name="Delaux P.M."/>
            <person name="Dal Grande F."/>
            <person name="Keller J."/>
        </authorList>
    </citation>
    <scope>NUCLEOTIDE SEQUENCE [LARGE SCALE GENOMIC DNA]</scope>
    <source>
        <strain evidence="10 11">SAG 2145</strain>
    </source>
</reference>
<proteinExistence type="inferred from homology"/>
<dbReference type="AlphaFoldDB" id="A0AAW1S6G1"/>
<accession>A0AAW1S6G1</accession>
<feature type="transmembrane region" description="Helical" evidence="9">
    <location>
        <begin position="134"/>
        <end position="152"/>
    </location>
</feature>
<dbReference type="GO" id="GO:0000139">
    <property type="term" value="C:Golgi membrane"/>
    <property type="evidence" value="ECO:0007669"/>
    <property type="project" value="TreeGrafter"/>
</dbReference>
<evidence type="ECO:0000256" key="8">
    <source>
        <dbReference type="ARBA" id="ARBA00023136"/>
    </source>
</evidence>
<evidence type="ECO:0000256" key="2">
    <source>
        <dbReference type="ARBA" id="ARBA00008349"/>
    </source>
</evidence>
<keyword evidence="11" id="KW-1185">Reference proteome</keyword>
<evidence type="ECO:0000313" key="10">
    <source>
        <dbReference type="EMBL" id="KAK9841660.1"/>
    </source>
</evidence>
<dbReference type="GO" id="GO:0005789">
    <property type="term" value="C:endoplasmic reticulum membrane"/>
    <property type="evidence" value="ECO:0007669"/>
    <property type="project" value="UniProtKB-SubCell"/>
</dbReference>
<evidence type="ECO:0000256" key="9">
    <source>
        <dbReference type="SAM" id="Phobius"/>
    </source>
</evidence>
<dbReference type="InterPro" id="IPR013657">
    <property type="entry name" value="SCL35B1-4/HUT1"/>
</dbReference>
<organism evidence="10 11">
    <name type="scientific">Apatococcus lobatus</name>
    <dbReference type="NCBI Taxonomy" id="904363"/>
    <lineage>
        <taxon>Eukaryota</taxon>
        <taxon>Viridiplantae</taxon>
        <taxon>Chlorophyta</taxon>
        <taxon>core chlorophytes</taxon>
        <taxon>Trebouxiophyceae</taxon>
        <taxon>Chlorellales</taxon>
        <taxon>Chlorellaceae</taxon>
        <taxon>Apatococcus</taxon>
    </lineage>
</organism>
<evidence type="ECO:0008006" key="12">
    <source>
        <dbReference type="Google" id="ProtNLM"/>
    </source>
</evidence>
<comment type="similarity">
    <text evidence="3">Belongs to the nucleotide-sugar transporter family. SLC35B subfamily.</text>
</comment>
<feature type="transmembrane region" description="Helical" evidence="9">
    <location>
        <begin position="207"/>
        <end position="227"/>
    </location>
</feature>
<evidence type="ECO:0000313" key="11">
    <source>
        <dbReference type="Proteomes" id="UP001438707"/>
    </source>
</evidence>
<evidence type="ECO:0000256" key="4">
    <source>
        <dbReference type="ARBA" id="ARBA00022448"/>
    </source>
</evidence>
<dbReference type="Proteomes" id="UP001438707">
    <property type="component" value="Unassembled WGS sequence"/>
</dbReference>
<gene>
    <name evidence="10" type="ORF">WJX74_009682</name>
</gene>
<keyword evidence="5 9" id="KW-0812">Transmembrane</keyword>
<keyword evidence="4" id="KW-0813">Transport</keyword>
<keyword evidence="6" id="KW-0256">Endoplasmic reticulum</keyword>
<evidence type="ECO:0000256" key="5">
    <source>
        <dbReference type="ARBA" id="ARBA00022692"/>
    </source>
</evidence>
<dbReference type="PANTHER" id="PTHR10778">
    <property type="entry name" value="SOLUTE CARRIER FAMILY 35 MEMBER B"/>
    <property type="match status" value="1"/>
</dbReference>
<evidence type="ECO:0000256" key="1">
    <source>
        <dbReference type="ARBA" id="ARBA00004477"/>
    </source>
</evidence>
<dbReference type="PANTHER" id="PTHR10778:SF10">
    <property type="entry name" value="SOLUTE CARRIER FAMILY 35 MEMBER B1"/>
    <property type="match status" value="1"/>
</dbReference>
<evidence type="ECO:0000256" key="3">
    <source>
        <dbReference type="ARBA" id="ARBA00010694"/>
    </source>
</evidence>
<feature type="transmembrane region" description="Helical" evidence="9">
    <location>
        <begin position="239"/>
        <end position="258"/>
    </location>
</feature>
<sequence>MARLQTFGYLAVCVLGIYASYLTQGVVQERLSTTKYGLIGARFAQMKSLNGIQSLTCFLWAALLVLPFKARRAGAQTAPWTAYWRAAVTNSVGPACGYEALKNISYPAQVLAKSCKMVPVMVLGTIIGGKRYSVLEYICSGLIGGGISLFAAQSMSGASKKLSNPNAPLGYALCAVNLILDGYTNAAQDKIHAQYKGTSSLVTMCWMNFWCSIYNAAFLFIFSSSGYQAVSFCLQHHQAAVDVLLFCICGAIGQLFIFETIREFGSLTNTMITTTRKFFNILLSVLWNGNALAPQQWAAVFMVFSGLLTSSYLKGRRHSARPDKVKTKG</sequence>
<feature type="transmembrane region" description="Helical" evidence="9">
    <location>
        <begin position="7"/>
        <end position="27"/>
    </location>
</feature>
<dbReference type="SUPFAM" id="SSF103481">
    <property type="entry name" value="Multidrug resistance efflux transporter EmrE"/>
    <property type="match status" value="1"/>
</dbReference>
<dbReference type="GO" id="GO:0005459">
    <property type="term" value="F:UDP-galactose transmembrane transporter activity"/>
    <property type="evidence" value="ECO:0007669"/>
    <property type="project" value="TreeGrafter"/>
</dbReference>
<dbReference type="GO" id="GO:0005460">
    <property type="term" value="F:UDP-glucose transmembrane transporter activity"/>
    <property type="evidence" value="ECO:0007669"/>
    <property type="project" value="TreeGrafter"/>
</dbReference>
<dbReference type="Pfam" id="PF08449">
    <property type="entry name" value="UAA"/>
    <property type="match status" value="1"/>
</dbReference>
<evidence type="ECO:0000256" key="7">
    <source>
        <dbReference type="ARBA" id="ARBA00022989"/>
    </source>
</evidence>
<protein>
    <recommendedName>
        <fullName evidence="12">UDP-galactose transporter</fullName>
    </recommendedName>
</protein>